<name>A0AAD5KDR8_9CRUS</name>
<accession>A0AAD5KDR8</accession>
<keyword evidence="2" id="KW-1185">Reference proteome</keyword>
<organism evidence="1 2">
    <name type="scientific">Daphnia sinensis</name>
    <dbReference type="NCBI Taxonomy" id="1820382"/>
    <lineage>
        <taxon>Eukaryota</taxon>
        <taxon>Metazoa</taxon>
        <taxon>Ecdysozoa</taxon>
        <taxon>Arthropoda</taxon>
        <taxon>Crustacea</taxon>
        <taxon>Branchiopoda</taxon>
        <taxon>Diplostraca</taxon>
        <taxon>Cladocera</taxon>
        <taxon>Anomopoda</taxon>
        <taxon>Daphniidae</taxon>
        <taxon>Daphnia</taxon>
        <taxon>Daphnia similis group</taxon>
    </lineage>
</organism>
<dbReference type="Proteomes" id="UP000820818">
    <property type="component" value="Unassembled WGS sequence"/>
</dbReference>
<evidence type="ECO:0000313" key="2">
    <source>
        <dbReference type="Proteomes" id="UP000820818"/>
    </source>
</evidence>
<sequence>MILDYQYASGNNASIGGGYGTLKNTYVVLLTAALQNPQHKHSDHRRFAIPNGFTLDGYAPQVLSTQLLGGFQDNTTETFSNINLSTAGWGLNDLKTNYRRYGGPNEIRFPRTVSFQFNDSTATDLTGVTLYISSNGASVINAVQAGDYNALTQALVLNWTASVASYRVANTITDTINQVAQFRKTGYVSQSVSYSLNTASYSQPIFMLADPAMGSVTPAQAA</sequence>
<gene>
    <name evidence="1" type="ORF">GHT06_001899</name>
</gene>
<reference evidence="1" key="1">
    <citation type="submission" date="2022-05" db="EMBL/GenBank/DDBJ databases">
        <title>A multi-omics perspective on studying reproductive biology in Daphnia sinensis.</title>
        <authorList>
            <person name="Jia J."/>
        </authorList>
    </citation>
    <scope>NUCLEOTIDE SEQUENCE</scope>
    <source>
        <strain evidence="1">WSL</strain>
    </source>
</reference>
<evidence type="ECO:0000313" key="1">
    <source>
        <dbReference type="EMBL" id="KAI9549499.1"/>
    </source>
</evidence>
<proteinExistence type="predicted"/>
<dbReference type="EMBL" id="WJBH02000296">
    <property type="protein sequence ID" value="KAI9549499.1"/>
    <property type="molecule type" value="Genomic_DNA"/>
</dbReference>
<comment type="caution">
    <text evidence="1">The sequence shown here is derived from an EMBL/GenBank/DDBJ whole genome shotgun (WGS) entry which is preliminary data.</text>
</comment>
<dbReference type="AlphaFoldDB" id="A0AAD5KDR8"/>
<protein>
    <submittedName>
        <fullName evidence="1">Uncharacterized protein</fullName>
    </submittedName>
</protein>